<dbReference type="PANTHER" id="PTHR42646">
    <property type="entry name" value="FLAP ENDONUCLEASE XNI"/>
    <property type="match status" value="1"/>
</dbReference>
<evidence type="ECO:0000256" key="1">
    <source>
        <dbReference type="ARBA" id="ARBA00022722"/>
    </source>
</evidence>
<reference evidence="11" key="1">
    <citation type="submission" date="2023-07" db="EMBL/GenBank/DDBJ databases">
        <title>Structural and functional analysis of rice phyllospheric bacteria for their antimicrobial properties and defense elicitation against blast disease.</title>
        <authorList>
            <person name="Sahu K.P."/>
            <person name="Asharani P."/>
            <person name="Kumar M."/>
            <person name="Reddy B."/>
            <person name="Kumar A."/>
        </authorList>
    </citation>
    <scope>NUCLEOTIDE SEQUENCE [LARGE SCALE GENOMIC DNA]</scope>
    <source>
        <strain evidence="11">OsEp_Plm_30P10</strain>
    </source>
</reference>
<evidence type="ECO:0000256" key="2">
    <source>
        <dbReference type="ARBA" id="ARBA00022723"/>
    </source>
</evidence>
<name>A0ABU5LC37_9GAMM</name>
<comment type="cofactor">
    <cofactor evidence="8">
        <name>K(+)</name>
        <dbReference type="ChEBI" id="CHEBI:29103"/>
    </cofactor>
    <text evidence="8">Binds 1 K(+) per subunit. The potassium ion strongly increases the affinity for DNA.</text>
</comment>
<dbReference type="EC" id="3.1.-.-" evidence="8"/>
<keyword evidence="1 8" id="KW-0540">Nuclease</keyword>
<dbReference type="PANTHER" id="PTHR42646:SF2">
    <property type="entry name" value="5'-3' EXONUCLEASE FAMILY PROTEIN"/>
    <property type="match status" value="1"/>
</dbReference>
<keyword evidence="2 8" id="KW-0479">Metal-binding</keyword>
<feature type="binding site" evidence="8">
    <location>
        <position position="182"/>
    </location>
    <ligand>
        <name>K(+)</name>
        <dbReference type="ChEBI" id="CHEBI:29103"/>
    </ligand>
</feature>
<feature type="binding site" evidence="8">
    <location>
        <position position="185"/>
    </location>
    <ligand>
        <name>K(+)</name>
        <dbReference type="ChEBI" id="CHEBI:29103"/>
    </ligand>
</feature>
<comment type="function">
    <text evidence="8">Has flap endonuclease activity. During DNA replication, flap endonucleases cleave the 5'-overhanging flap structure that is generated by displacement synthesis when DNA polymerase encounters the 5'-end of a downstream Okazaki fragment.</text>
</comment>
<dbReference type="SMART" id="SM00279">
    <property type="entry name" value="HhH2"/>
    <property type="match status" value="1"/>
</dbReference>
<feature type="binding site" evidence="8">
    <location>
        <position position="180"/>
    </location>
    <ligand>
        <name>K(+)</name>
        <dbReference type="ChEBI" id="CHEBI:29103"/>
    </ligand>
</feature>
<evidence type="ECO:0000256" key="4">
    <source>
        <dbReference type="ARBA" id="ARBA00022801"/>
    </source>
</evidence>
<comment type="caution">
    <text evidence="10">The sequence shown here is derived from an EMBL/GenBank/DDBJ whole genome shotgun (WGS) entry which is preliminary data.</text>
</comment>
<sequence length="255" mass="28453">MPLHLLIIDALNLIRRLHAVQGSPCRDGCVAALHQLLGHTRPTHVVAVFDSAERRPGWRHQLLPDYKAGRPPMPDDLQAEMPALQEAFRTLGVSCWVAEQDEADDLAATLAVKMSDAGHQATIVSTDKGYCQLLAPHIRIRDYFQKRWLDVPFIEQAFGVEPAQLPDYWGLCGISSSKIPGVPGIGPKRARELILQFGSLAALYAQLDQLPEKWQTTLRQQQELAEICQRVATLKRDLVLQGNLNTLRYTPQSPS</sequence>
<comment type="cofactor">
    <cofactor evidence="8">
        <name>Mg(2+)</name>
        <dbReference type="ChEBI" id="CHEBI:18420"/>
    </cofactor>
    <text evidence="8">Binds 2 Mg(2+) per subunit. Only one magnesium ion has a direct interaction with the protein, the other interactions are indirect.</text>
</comment>
<dbReference type="GO" id="GO:0004519">
    <property type="term" value="F:endonuclease activity"/>
    <property type="evidence" value="ECO:0007669"/>
    <property type="project" value="UniProtKB-KW"/>
</dbReference>
<feature type="binding site" evidence="8">
    <location>
        <position position="104"/>
    </location>
    <ligand>
        <name>Mg(2+)</name>
        <dbReference type="ChEBI" id="CHEBI:18420"/>
    </ligand>
</feature>
<dbReference type="CDD" id="cd09859">
    <property type="entry name" value="PIN_53EXO"/>
    <property type="match status" value="1"/>
</dbReference>
<dbReference type="Gene3D" id="1.10.150.20">
    <property type="entry name" value="5' to 3' exonuclease, C-terminal subdomain"/>
    <property type="match status" value="1"/>
</dbReference>
<keyword evidence="7 8" id="KW-0238">DNA-binding</keyword>
<dbReference type="Proteomes" id="UP001288620">
    <property type="component" value="Unassembled WGS sequence"/>
</dbReference>
<dbReference type="InterPro" id="IPR002421">
    <property type="entry name" value="5-3_exonuclease"/>
</dbReference>
<dbReference type="GO" id="GO:0016787">
    <property type="term" value="F:hydrolase activity"/>
    <property type="evidence" value="ECO:0007669"/>
    <property type="project" value="UniProtKB-KW"/>
</dbReference>
<dbReference type="InterPro" id="IPR020045">
    <property type="entry name" value="DNA_polI_H3TH"/>
</dbReference>
<dbReference type="Gene3D" id="3.40.50.1010">
    <property type="entry name" value="5'-nuclease"/>
    <property type="match status" value="1"/>
</dbReference>
<dbReference type="Pfam" id="PF02739">
    <property type="entry name" value="5_3_exonuc_N"/>
    <property type="match status" value="1"/>
</dbReference>
<dbReference type="SMART" id="SM00475">
    <property type="entry name" value="53EXOc"/>
    <property type="match status" value="1"/>
</dbReference>
<dbReference type="InterPro" id="IPR036279">
    <property type="entry name" value="5-3_exonuclease_C_sf"/>
</dbReference>
<feature type="domain" description="5'-3' exonuclease" evidence="9">
    <location>
        <begin position="3"/>
        <end position="250"/>
    </location>
</feature>
<dbReference type="InterPro" id="IPR008918">
    <property type="entry name" value="HhH2"/>
</dbReference>
<evidence type="ECO:0000259" key="9">
    <source>
        <dbReference type="SMART" id="SM00475"/>
    </source>
</evidence>
<proteinExistence type="inferred from homology"/>
<feature type="binding site" evidence="8">
    <location>
        <position position="171"/>
    </location>
    <ligand>
        <name>K(+)</name>
        <dbReference type="ChEBI" id="CHEBI:29103"/>
    </ligand>
</feature>
<protein>
    <recommendedName>
        <fullName evidence="8">Flap endonuclease Xni</fullName>
        <shortName evidence="8">FEN</shortName>
        <ecNumber evidence="8">3.1.-.-</ecNumber>
    </recommendedName>
</protein>
<dbReference type="RefSeq" id="WP_322541607.1">
    <property type="nucleotide sequence ID" value="NZ_JAOBTT010000001.1"/>
</dbReference>
<dbReference type="InterPro" id="IPR022895">
    <property type="entry name" value="Xni"/>
</dbReference>
<keyword evidence="11" id="KW-1185">Reference proteome</keyword>
<dbReference type="InterPro" id="IPR020046">
    <property type="entry name" value="5-3_exonucl_a-hlix_arch_N"/>
</dbReference>
<dbReference type="InterPro" id="IPR038969">
    <property type="entry name" value="FEN"/>
</dbReference>
<dbReference type="EMBL" id="JAOBTT010000001">
    <property type="protein sequence ID" value="MDZ7277507.1"/>
    <property type="molecule type" value="Genomic_DNA"/>
</dbReference>
<evidence type="ECO:0000256" key="6">
    <source>
        <dbReference type="ARBA" id="ARBA00022958"/>
    </source>
</evidence>
<dbReference type="Pfam" id="PF01367">
    <property type="entry name" value="5_3_exonuc"/>
    <property type="match status" value="1"/>
</dbReference>
<gene>
    <name evidence="8 10" type="primary">xni</name>
    <name evidence="8" type="synonym">ygdG</name>
    <name evidence="10" type="ORF">N4G40_04320</name>
</gene>
<dbReference type="InterPro" id="IPR029060">
    <property type="entry name" value="PIN-like_dom_sf"/>
</dbReference>
<evidence type="ECO:0000256" key="5">
    <source>
        <dbReference type="ARBA" id="ARBA00022842"/>
    </source>
</evidence>
<evidence type="ECO:0000256" key="8">
    <source>
        <dbReference type="HAMAP-Rule" id="MF_01192"/>
    </source>
</evidence>
<keyword evidence="6 8" id="KW-0630">Potassium</keyword>
<dbReference type="SUPFAM" id="SSF88723">
    <property type="entry name" value="PIN domain-like"/>
    <property type="match status" value="1"/>
</dbReference>
<accession>A0ABU5LC37</accession>
<keyword evidence="4 8" id="KW-0378">Hydrolase</keyword>
<evidence type="ECO:0000256" key="3">
    <source>
        <dbReference type="ARBA" id="ARBA00022759"/>
    </source>
</evidence>
<evidence type="ECO:0000256" key="7">
    <source>
        <dbReference type="ARBA" id="ARBA00023125"/>
    </source>
</evidence>
<evidence type="ECO:0000313" key="10">
    <source>
        <dbReference type="EMBL" id="MDZ7277507.1"/>
    </source>
</evidence>
<dbReference type="CDD" id="cd09898">
    <property type="entry name" value="H3TH_53EXO"/>
    <property type="match status" value="1"/>
</dbReference>
<dbReference type="HAMAP" id="MF_01192">
    <property type="entry name" value="Xni"/>
    <property type="match status" value="1"/>
</dbReference>
<organism evidence="10 11">
    <name type="scientific">Pantoea eucrina</name>
    <dbReference type="NCBI Taxonomy" id="472693"/>
    <lineage>
        <taxon>Bacteria</taxon>
        <taxon>Pseudomonadati</taxon>
        <taxon>Pseudomonadota</taxon>
        <taxon>Gammaproteobacteria</taxon>
        <taxon>Enterobacterales</taxon>
        <taxon>Erwiniaceae</taxon>
        <taxon>Pantoea</taxon>
    </lineage>
</organism>
<comment type="caution">
    <text evidence="8">Lacks conserved residue(s) required for the propagation of feature annotation.</text>
</comment>
<evidence type="ECO:0000313" key="11">
    <source>
        <dbReference type="Proteomes" id="UP001288620"/>
    </source>
</evidence>
<comment type="similarity">
    <text evidence="8">Belongs to the Xni family.</text>
</comment>
<dbReference type="NCBIfam" id="NF007017">
    <property type="entry name" value="PRK09482.1"/>
    <property type="match status" value="1"/>
</dbReference>
<dbReference type="SUPFAM" id="SSF47807">
    <property type="entry name" value="5' to 3' exonuclease, C-terminal subdomain"/>
    <property type="match status" value="1"/>
</dbReference>
<feature type="region of interest" description="Interaction with DNA" evidence="8">
    <location>
        <begin position="184"/>
        <end position="189"/>
    </location>
</feature>
<keyword evidence="3 8" id="KW-0255">Endonuclease</keyword>
<keyword evidence="5 8" id="KW-0460">Magnesium</keyword>